<evidence type="ECO:0000313" key="3">
    <source>
        <dbReference type="EMBL" id="KAK4078122.1"/>
    </source>
</evidence>
<dbReference type="GO" id="GO:0030638">
    <property type="term" value="P:polyketide metabolic process"/>
    <property type="evidence" value="ECO:0007669"/>
    <property type="project" value="InterPro"/>
</dbReference>
<feature type="compositionally biased region" description="Low complexity" evidence="1">
    <location>
        <begin position="303"/>
        <end position="312"/>
    </location>
</feature>
<sequence>MSASVEDRFAKLSLSSDGKRSEDSTRVILATVYPKPGKTERIIELYQPIIKDGADNEPGCIQFQLFVDINPETGNEEIFTIEKFKNLESLRLHQQGESLKEFNKITAAEDLHAKPVLVHVVKPFYQYHQYPQPLIAIMSSSDKLTVQERNKQVVAKYSEEFWGKCNPDIVDELCSDDFVSNYPMHGRRQGKTEAKKMLLEFKEAFPNVTFRPYGPIPMIADRDYVVTRWIGGGRHTGVAFDDLPAGRLDTPNTGKVIHFSGTTIFTLKDGKITEELGEEGALTALQQLGIVEPPNPSSGVYKASATAASNDSSTEKGNG</sequence>
<evidence type="ECO:0000259" key="2">
    <source>
        <dbReference type="PROSITE" id="PS51725"/>
    </source>
</evidence>
<name>A0AAE1IHM3_9HYPO</name>
<dbReference type="Pfam" id="PF07366">
    <property type="entry name" value="SnoaL"/>
    <property type="match status" value="1"/>
</dbReference>
<dbReference type="RefSeq" id="XP_062757662.1">
    <property type="nucleotide sequence ID" value="XM_062897397.1"/>
</dbReference>
<dbReference type="InterPro" id="IPR009959">
    <property type="entry name" value="Cyclase_SnoaL-like"/>
</dbReference>
<dbReference type="SUPFAM" id="SSF54427">
    <property type="entry name" value="NTF2-like"/>
    <property type="match status" value="1"/>
</dbReference>
<dbReference type="Pfam" id="PF03992">
    <property type="entry name" value="ABM"/>
    <property type="match status" value="1"/>
</dbReference>
<dbReference type="GeneID" id="87917302"/>
<evidence type="ECO:0000256" key="1">
    <source>
        <dbReference type="SAM" id="MobiDB-lite"/>
    </source>
</evidence>
<dbReference type="SUPFAM" id="SSF54909">
    <property type="entry name" value="Dimeric alpha+beta barrel"/>
    <property type="match status" value="1"/>
</dbReference>
<dbReference type="PROSITE" id="PS51725">
    <property type="entry name" value="ABM"/>
    <property type="match status" value="1"/>
</dbReference>
<dbReference type="Proteomes" id="UP001273209">
    <property type="component" value="Unassembled WGS sequence"/>
</dbReference>
<dbReference type="AlphaFoldDB" id="A0AAE1IHM3"/>
<dbReference type="InterPro" id="IPR032710">
    <property type="entry name" value="NTF2-like_dom_sf"/>
</dbReference>
<protein>
    <recommendedName>
        <fullName evidence="2">ABM domain-containing protein</fullName>
    </recommendedName>
</protein>
<accession>A0AAE1IHM3</accession>
<dbReference type="EMBL" id="JAWRVG010000009">
    <property type="protein sequence ID" value="KAK4078122.1"/>
    <property type="molecule type" value="Genomic_DNA"/>
</dbReference>
<feature type="region of interest" description="Disordered" evidence="1">
    <location>
        <begin position="293"/>
        <end position="319"/>
    </location>
</feature>
<dbReference type="Gene3D" id="3.30.70.100">
    <property type="match status" value="1"/>
</dbReference>
<dbReference type="InterPro" id="IPR011008">
    <property type="entry name" value="Dimeric_a/b-barrel"/>
</dbReference>
<evidence type="ECO:0000313" key="4">
    <source>
        <dbReference type="Proteomes" id="UP001273209"/>
    </source>
</evidence>
<dbReference type="PANTHER" id="PTHR38436:SF1">
    <property type="entry name" value="ESTER CYCLASE"/>
    <property type="match status" value="1"/>
</dbReference>
<reference evidence="3" key="1">
    <citation type="submission" date="2023-11" db="EMBL/GenBank/DDBJ databases">
        <title>The genome sequences of three competitors of mushroom-forming fungi.</title>
        <authorList>
            <person name="Beijen E."/>
            <person name="Ohm R.A."/>
        </authorList>
    </citation>
    <scope>NUCLEOTIDE SEQUENCE</scope>
    <source>
        <strain evidence="3">CBS 100526</strain>
    </source>
</reference>
<keyword evidence="4" id="KW-1185">Reference proteome</keyword>
<gene>
    <name evidence="3" type="ORF">Triagg1_3138</name>
</gene>
<dbReference type="InterPro" id="IPR007138">
    <property type="entry name" value="ABM_dom"/>
</dbReference>
<feature type="domain" description="ABM" evidence="2">
    <location>
        <begin position="26"/>
        <end position="121"/>
    </location>
</feature>
<dbReference type="PANTHER" id="PTHR38436">
    <property type="entry name" value="POLYKETIDE CYCLASE SNOAL-LIKE DOMAIN"/>
    <property type="match status" value="1"/>
</dbReference>
<dbReference type="Gene3D" id="3.10.450.50">
    <property type="match status" value="1"/>
</dbReference>
<organism evidence="3 4">
    <name type="scientific">Trichoderma aggressivum f. europaeum</name>
    <dbReference type="NCBI Taxonomy" id="173218"/>
    <lineage>
        <taxon>Eukaryota</taxon>
        <taxon>Fungi</taxon>
        <taxon>Dikarya</taxon>
        <taxon>Ascomycota</taxon>
        <taxon>Pezizomycotina</taxon>
        <taxon>Sordariomycetes</taxon>
        <taxon>Hypocreomycetidae</taxon>
        <taxon>Hypocreales</taxon>
        <taxon>Hypocreaceae</taxon>
        <taxon>Trichoderma</taxon>
    </lineage>
</organism>
<comment type="caution">
    <text evidence="3">The sequence shown here is derived from an EMBL/GenBank/DDBJ whole genome shotgun (WGS) entry which is preliminary data.</text>
</comment>
<proteinExistence type="predicted"/>